<name>A0ABQ1VIW4_9RHOB</name>
<gene>
    <name evidence="2" type="ORF">GCM10011402_24590</name>
</gene>
<accession>A0ABQ1VIW4</accession>
<dbReference type="EMBL" id="BMIV01000008">
    <property type="protein sequence ID" value="GGF71102.1"/>
    <property type="molecule type" value="Genomic_DNA"/>
</dbReference>
<evidence type="ECO:0000313" key="2">
    <source>
        <dbReference type="EMBL" id="GGF71102.1"/>
    </source>
</evidence>
<reference evidence="3" key="1">
    <citation type="journal article" date="2019" name="Int. J. Syst. Evol. Microbiol.">
        <title>The Global Catalogue of Microorganisms (GCM) 10K type strain sequencing project: providing services to taxonomists for standard genome sequencing and annotation.</title>
        <authorList>
            <consortium name="The Broad Institute Genomics Platform"/>
            <consortium name="The Broad Institute Genome Sequencing Center for Infectious Disease"/>
            <person name="Wu L."/>
            <person name="Ma J."/>
        </authorList>
    </citation>
    <scope>NUCLEOTIDE SEQUENCE [LARGE SCALE GENOMIC DNA]</scope>
    <source>
        <strain evidence="3">CGMCC 1.15419</strain>
    </source>
</reference>
<dbReference type="InterPro" id="IPR009492">
    <property type="entry name" value="TniQ"/>
</dbReference>
<comment type="caution">
    <text evidence="2">The sequence shown here is derived from an EMBL/GenBank/DDBJ whole genome shotgun (WGS) entry which is preliminary data.</text>
</comment>
<evidence type="ECO:0000259" key="1">
    <source>
        <dbReference type="Pfam" id="PF06527"/>
    </source>
</evidence>
<sequence>MLQLFPHLRFETDETPASWAARLSVLHGCSTLRTFLSDQGIASSDFLHGRRSVIDRLCEAAGQDAAPVWHNTAASVGNQNFTLRAEPLPASMMVREETRFCPLCLHQDDLLGGDPGICRRDRWAWSLRVVTTCPEHGIALIYRGRDHRDKMQRKLIEHIPERGGALVALAEKATRREPSPLQTYVLGRLEGQSGPQWLDGQTLEQSVRTTQMLGVVMAFGTTINLGSVDRDGWDLAGRMGWRWVAAGEPGLHSAFAELQAAAFERGQGGQNYFTVFGHLYRWLLEPGNRPDHGPIKQLLRDYILQNMDVCVGRDLLGERIERRRKYSVQSLALQSGLHPQTLGKVLVERGLIGAENADKPASILLVDAEEGRQAAASLSRSVPFVQLPALLGATRPIASCLIDLGVLTPLTRSQGENTRDKCGFDALEVEQALEQIHVMVPEMSDVPAEWVSLNQCSKRARIPMRDLLQMILSGKLRQIGRAQGELGFNSLRISIENIRLVAS</sequence>
<dbReference type="RefSeq" id="WP_103171142.1">
    <property type="nucleotide sequence ID" value="NZ_BMIV01000008.1"/>
</dbReference>
<dbReference type="Proteomes" id="UP000640509">
    <property type="component" value="Unassembled WGS sequence"/>
</dbReference>
<protein>
    <recommendedName>
        <fullName evidence="1">TniQ domain-containing protein</fullName>
    </recommendedName>
</protein>
<keyword evidence="3" id="KW-1185">Reference proteome</keyword>
<proteinExistence type="predicted"/>
<evidence type="ECO:0000313" key="3">
    <source>
        <dbReference type="Proteomes" id="UP000640509"/>
    </source>
</evidence>
<feature type="domain" description="TniQ" evidence="1">
    <location>
        <begin position="7"/>
        <end position="140"/>
    </location>
</feature>
<dbReference type="Pfam" id="PF06527">
    <property type="entry name" value="TniQ"/>
    <property type="match status" value="1"/>
</dbReference>
<organism evidence="2 3">
    <name type="scientific">Paracoccus acridae</name>
    <dbReference type="NCBI Taxonomy" id="1795310"/>
    <lineage>
        <taxon>Bacteria</taxon>
        <taxon>Pseudomonadati</taxon>
        <taxon>Pseudomonadota</taxon>
        <taxon>Alphaproteobacteria</taxon>
        <taxon>Rhodobacterales</taxon>
        <taxon>Paracoccaceae</taxon>
        <taxon>Paracoccus</taxon>
    </lineage>
</organism>